<comment type="caution">
    <text evidence="1">The sequence shown here is derived from an EMBL/GenBank/DDBJ whole genome shotgun (WGS) entry which is preliminary data.</text>
</comment>
<organism evidence="1 2">
    <name type="scientific">Lentinula detonsa</name>
    <dbReference type="NCBI Taxonomy" id="2804962"/>
    <lineage>
        <taxon>Eukaryota</taxon>
        <taxon>Fungi</taxon>
        <taxon>Dikarya</taxon>
        <taxon>Basidiomycota</taxon>
        <taxon>Agaricomycotina</taxon>
        <taxon>Agaricomycetes</taxon>
        <taxon>Agaricomycetidae</taxon>
        <taxon>Agaricales</taxon>
        <taxon>Marasmiineae</taxon>
        <taxon>Omphalotaceae</taxon>
        <taxon>Lentinula</taxon>
    </lineage>
</organism>
<proteinExistence type="predicted"/>
<dbReference type="AlphaFoldDB" id="A0A9W8NQ49"/>
<dbReference type="Pfam" id="PF20168">
    <property type="entry name" value="PDS5"/>
    <property type="match status" value="2"/>
</dbReference>
<dbReference type="Proteomes" id="UP001142393">
    <property type="component" value="Unassembled WGS sequence"/>
</dbReference>
<protein>
    <submittedName>
        <fullName evidence="1">Uncharacterized protein</fullName>
    </submittedName>
</protein>
<dbReference type="EMBL" id="JANVFU010000026">
    <property type="protein sequence ID" value="KAJ3738612.1"/>
    <property type="molecule type" value="Genomic_DNA"/>
</dbReference>
<reference evidence="1 2" key="1">
    <citation type="journal article" date="2023" name="Proc. Natl. Acad. Sci. U.S.A.">
        <title>A global phylogenomic analysis of the shiitake genus Lentinula.</title>
        <authorList>
            <person name="Sierra-Patev S."/>
            <person name="Min B."/>
            <person name="Naranjo-Ortiz M."/>
            <person name="Looney B."/>
            <person name="Konkel Z."/>
            <person name="Slot J.C."/>
            <person name="Sakamoto Y."/>
            <person name="Steenwyk J.L."/>
            <person name="Rokas A."/>
            <person name="Carro J."/>
            <person name="Camarero S."/>
            <person name="Ferreira P."/>
            <person name="Molpeceres G."/>
            <person name="Ruiz-Duenas F.J."/>
            <person name="Serrano A."/>
            <person name="Henrissat B."/>
            <person name="Drula E."/>
            <person name="Hughes K.W."/>
            <person name="Mata J.L."/>
            <person name="Ishikawa N.K."/>
            <person name="Vargas-Isla R."/>
            <person name="Ushijima S."/>
            <person name="Smith C.A."/>
            <person name="Donoghue J."/>
            <person name="Ahrendt S."/>
            <person name="Andreopoulos W."/>
            <person name="He G."/>
            <person name="LaButti K."/>
            <person name="Lipzen A."/>
            <person name="Ng V."/>
            <person name="Riley R."/>
            <person name="Sandor L."/>
            <person name="Barry K."/>
            <person name="Martinez A.T."/>
            <person name="Xiao Y."/>
            <person name="Gibbons J.G."/>
            <person name="Terashima K."/>
            <person name="Grigoriev I.V."/>
            <person name="Hibbett D."/>
        </authorList>
    </citation>
    <scope>NUCLEOTIDE SEQUENCE [LARGE SCALE GENOMIC DNA]</scope>
    <source>
        <strain evidence="1 2">TFB7810</strain>
    </source>
</reference>
<evidence type="ECO:0000313" key="1">
    <source>
        <dbReference type="EMBL" id="KAJ3738612.1"/>
    </source>
</evidence>
<evidence type="ECO:0000313" key="2">
    <source>
        <dbReference type="Proteomes" id="UP001142393"/>
    </source>
</evidence>
<keyword evidence="2" id="KW-1185">Reference proteome</keyword>
<accession>A0A9W8NQ49</accession>
<name>A0A9W8NQ49_9AGAR</name>
<gene>
    <name evidence="1" type="ORF">DFH05DRAFT_1597939</name>
</gene>
<sequence>MSTFFPVTLITLKRTVVEQVLSEYIIPLPPYTPNPLNYRVAEVNETGWTDRFLNVIAFKFETELSHCHIDVFVDACVQSNGGLIDGDEENVAQKLNKIIELVSAYFPDPQARMKDDLKTFALKFTHKPRLDVDTDLKGLIKAQHDFIRRSEQNSSNITSSMTDLLRRSSLHINKGLTALPSTVEVIQKHALGSNHRHSKFAARTFAFCKQKDNICSAVVESIADSLNEASEDQLVAHLVSLGQFACFVLDAFKQKSDVITVFLLRKLLMDNVKDDGEEWVEDDEVSDNLKAKIAALKLSRYRTISHANSKNVLTPVLKMLVTMLRVPTN</sequence>